<sequence length="111" mass="12147">MSMSLESGNVSGWVHENNVVRLMRLVSHYVDYPYDDLDESALDGALDATDDERDDGWFDYPLEGTPPVTVRLARSPGSAVVSVRVDGELDPVLAARVETVIEMLSDPPGAR</sequence>
<comment type="caution">
    <text evidence="1">The sequence shown here is derived from an EMBL/GenBank/DDBJ whole genome shotgun (WGS) entry which is preliminary data.</text>
</comment>
<gene>
    <name evidence="1" type="ORF">JIG36_47305</name>
</gene>
<dbReference type="RefSeq" id="WP_203383488.1">
    <property type="nucleotide sequence ID" value="NZ_JAENHP010000032.1"/>
</dbReference>
<dbReference type="Proteomes" id="UP000632138">
    <property type="component" value="Unassembled WGS sequence"/>
</dbReference>
<dbReference type="EMBL" id="JAENHP010000032">
    <property type="protein sequence ID" value="MBM2623133.1"/>
    <property type="molecule type" value="Genomic_DNA"/>
</dbReference>
<organism evidence="1 2">
    <name type="scientific">Paractinoplanes ovalisporus</name>
    <dbReference type="NCBI Taxonomy" id="2810368"/>
    <lineage>
        <taxon>Bacteria</taxon>
        <taxon>Bacillati</taxon>
        <taxon>Actinomycetota</taxon>
        <taxon>Actinomycetes</taxon>
        <taxon>Micromonosporales</taxon>
        <taxon>Micromonosporaceae</taxon>
        <taxon>Paractinoplanes</taxon>
    </lineage>
</organism>
<reference evidence="1 2" key="1">
    <citation type="submission" date="2021-01" db="EMBL/GenBank/DDBJ databases">
        <title>Actinoplanes sp. nov. LDG1-06 isolated from lichen.</title>
        <authorList>
            <person name="Saeng-In P."/>
            <person name="Phongsopitanun W."/>
            <person name="Kanchanasin P."/>
            <person name="Yuki M."/>
            <person name="Kudo T."/>
            <person name="Ohkuma M."/>
            <person name="Tanasupawat S."/>
        </authorList>
    </citation>
    <scope>NUCLEOTIDE SEQUENCE [LARGE SCALE GENOMIC DNA]</scope>
    <source>
        <strain evidence="1 2">LDG1-06</strain>
    </source>
</reference>
<accession>A0ABS2ATT9</accession>
<name>A0ABS2ATT9_9ACTN</name>
<protein>
    <submittedName>
        <fullName evidence="1">Uncharacterized protein</fullName>
    </submittedName>
</protein>
<evidence type="ECO:0000313" key="1">
    <source>
        <dbReference type="EMBL" id="MBM2623133.1"/>
    </source>
</evidence>
<keyword evidence="2" id="KW-1185">Reference proteome</keyword>
<evidence type="ECO:0000313" key="2">
    <source>
        <dbReference type="Proteomes" id="UP000632138"/>
    </source>
</evidence>
<proteinExistence type="predicted"/>